<dbReference type="AlphaFoldDB" id="H2ZUG1"/>
<dbReference type="InParanoid" id="H2ZUG1"/>
<reference evidence="2" key="1">
    <citation type="submission" date="2011-08" db="EMBL/GenBank/DDBJ databases">
        <title>The draft genome of Latimeria chalumnae.</title>
        <authorList>
            <person name="Di Palma F."/>
            <person name="Alfoldi J."/>
            <person name="Johnson J."/>
            <person name="Berlin A."/>
            <person name="Gnerre S."/>
            <person name="Jaffe D."/>
            <person name="MacCallum I."/>
            <person name="Young S."/>
            <person name="Walker B.J."/>
            <person name="Lander E."/>
            <person name="Lindblad-Toh K."/>
        </authorList>
    </citation>
    <scope>NUCLEOTIDE SEQUENCE [LARGE SCALE GENOMIC DNA]</scope>
    <source>
        <strain evidence="2">Wild caught</strain>
    </source>
</reference>
<name>H2ZUG1_LATCH</name>
<protein>
    <submittedName>
        <fullName evidence="1">Uncharacterized protein</fullName>
    </submittedName>
</protein>
<keyword evidence="2" id="KW-1185">Reference proteome</keyword>
<reference evidence="1" key="2">
    <citation type="submission" date="2025-08" db="UniProtKB">
        <authorList>
            <consortium name="Ensembl"/>
        </authorList>
    </citation>
    <scope>IDENTIFICATION</scope>
</reference>
<evidence type="ECO:0000313" key="2">
    <source>
        <dbReference type="Proteomes" id="UP000008672"/>
    </source>
</evidence>
<dbReference type="GO" id="GO:0044782">
    <property type="term" value="P:cilium organization"/>
    <property type="evidence" value="ECO:0007669"/>
    <property type="project" value="TreeGrafter"/>
</dbReference>
<reference evidence="1" key="3">
    <citation type="submission" date="2025-09" db="UniProtKB">
        <authorList>
            <consortium name="Ensembl"/>
        </authorList>
    </citation>
    <scope>IDENTIFICATION</scope>
</reference>
<dbReference type="GO" id="GO:0036064">
    <property type="term" value="C:ciliary basal body"/>
    <property type="evidence" value="ECO:0007669"/>
    <property type="project" value="TreeGrafter"/>
</dbReference>
<evidence type="ECO:0000313" key="1">
    <source>
        <dbReference type="Ensembl" id="ENSLACP00000001032.1"/>
    </source>
</evidence>
<proteinExistence type="predicted"/>
<dbReference type="PANTHER" id="PTHR24110">
    <property type="entry name" value="CENTROSOMAL PROTEIN OF 78 KDA"/>
    <property type="match status" value="1"/>
</dbReference>
<dbReference type="GeneTree" id="ENSGT00390000013287"/>
<dbReference type="HOGENOM" id="CLU_127286_0_0_1"/>
<dbReference type="Ensembl" id="ENSLACT00000001042.1">
    <property type="protein sequence ID" value="ENSLACP00000001032.1"/>
    <property type="gene ID" value="ENSLACG00000000923.1"/>
</dbReference>
<dbReference type="OMA" id="FYLHESQ"/>
<accession>H2ZUG1</accession>
<dbReference type="eggNOG" id="KOG4308">
    <property type="taxonomic scope" value="Eukaryota"/>
</dbReference>
<dbReference type="Proteomes" id="UP000008672">
    <property type="component" value="Unassembled WGS sequence"/>
</dbReference>
<dbReference type="GO" id="GO:0005813">
    <property type="term" value="C:centrosome"/>
    <property type="evidence" value="ECO:0007669"/>
    <property type="project" value="TreeGrafter"/>
</dbReference>
<sequence length="125" mass="14057">MIDTVQVRRQGAFDFQSHYEYLCALQDSVPLPAVKAYLNQGVLDINGDRVRLPDWVPILNSLGINKHLTFVAVRSCYQSSNGETDINNRFYLHESQYPKIKVVTATLMVCAPLCQPLCLLPALTC</sequence>
<dbReference type="PANTHER" id="PTHR24110:SF3">
    <property type="entry name" value="CENTROSOMAL PROTEIN OF 78 KDA"/>
    <property type="match status" value="1"/>
</dbReference>
<organism evidence="1 2">
    <name type="scientific">Latimeria chalumnae</name>
    <name type="common">Coelacanth</name>
    <dbReference type="NCBI Taxonomy" id="7897"/>
    <lineage>
        <taxon>Eukaryota</taxon>
        <taxon>Metazoa</taxon>
        <taxon>Chordata</taxon>
        <taxon>Craniata</taxon>
        <taxon>Vertebrata</taxon>
        <taxon>Euteleostomi</taxon>
        <taxon>Coelacanthiformes</taxon>
        <taxon>Coelacanthidae</taxon>
        <taxon>Latimeria</taxon>
    </lineage>
</organism>
<dbReference type="EMBL" id="AFYH01273753">
    <property type="status" value="NOT_ANNOTATED_CDS"/>
    <property type="molecule type" value="Genomic_DNA"/>
</dbReference>